<dbReference type="RefSeq" id="WP_016763593.1">
    <property type="nucleotide sequence ID" value="NZ_BCVB01000002.1"/>
</dbReference>
<proteinExistence type="predicted"/>
<organism evidence="1 2">
    <name type="scientific">Priestia megaterium (strain ATCC 14581 / DSM 32 / CCUG 1817 / JCM 2506 / NBRC 15308 / NCIMB 9376 / NCTC 10342 / NRRL B-14308 / VKM B-512 / Ford 19)</name>
    <name type="common">Bacillus megaterium</name>
    <dbReference type="NCBI Taxonomy" id="1348623"/>
    <lineage>
        <taxon>Bacteria</taxon>
        <taxon>Bacillati</taxon>
        <taxon>Bacillota</taxon>
        <taxon>Bacilli</taxon>
        <taxon>Bacillales</taxon>
        <taxon>Bacillaceae</taxon>
        <taxon>Priestia</taxon>
    </lineage>
</organism>
<gene>
    <name evidence="1" type="ORF">BG04_3866</name>
</gene>
<dbReference type="GeneID" id="93641912"/>
<reference evidence="1 2" key="1">
    <citation type="journal article" date="2015" name="Genome Announc.">
        <title>Complete genome sequences for 35 biothreat assay-relevant bacillus species.</title>
        <authorList>
            <person name="Johnson S.L."/>
            <person name="Daligault H.E."/>
            <person name="Davenport K.W."/>
            <person name="Jaissle J."/>
            <person name="Frey K.G."/>
            <person name="Ladner J.T."/>
            <person name="Broomall S.M."/>
            <person name="Bishop-Lilly K.A."/>
            <person name="Bruce D.C."/>
            <person name="Gibbons H.S."/>
            <person name="Coyne S.R."/>
            <person name="Lo C.C."/>
            <person name="Meincke L."/>
            <person name="Munk A.C."/>
            <person name="Koroleva G.I."/>
            <person name="Rosenzweig C.N."/>
            <person name="Palacios G.F."/>
            <person name="Redden C.L."/>
            <person name="Minogue T.D."/>
            <person name="Chain P.S."/>
        </authorList>
    </citation>
    <scope>NUCLEOTIDE SEQUENCE [LARGE SCALE GENOMIC DNA]</scope>
    <source>
        <strain evidence="2">ATCC 14581 / DSM 32 / JCM 2506 / NBRC 15308 / NCIMB 9376 / NCTC 10342 / NRRL B-14308 / VKM B-512</strain>
    </source>
</reference>
<evidence type="ECO:0000313" key="1">
    <source>
        <dbReference type="EMBL" id="AJI20776.1"/>
    </source>
</evidence>
<protein>
    <submittedName>
        <fullName evidence="1">Uncharacterized protein</fullName>
    </submittedName>
</protein>
<dbReference type="AlphaFoldDB" id="A0A0B6AB57"/>
<accession>A0A0B6AB57</accession>
<dbReference type="KEGG" id="bmeg:BG04_3866"/>
<name>A0A0B6AB57_PRIM2</name>
<evidence type="ECO:0000313" key="2">
    <source>
        <dbReference type="Proteomes" id="UP000031829"/>
    </source>
</evidence>
<dbReference type="Proteomes" id="UP000031829">
    <property type="component" value="Chromosome"/>
</dbReference>
<dbReference type="EMBL" id="CP009920">
    <property type="protein sequence ID" value="AJI20776.1"/>
    <property type="molecule type" value="Genomic_DNA"/>
</dbReference>
<sequence>MSKYVEMDTASLRRKIQEYKELIWRVGPGSERTIEAVQEIQGMEKELKARNAEFEATDWKTFTQEIKENYDFTY</sequence>
<dbReference type="HOGENOM" id="CLU_2680034_0_0_9"/>